<dbReference type="Gene3D" id="1.25.40.10">
    <property type="entry name" value="Tetratricopeptide repeat domain"/>
    <property type="match status" value="2"/>
</dbReference>
<sequence>MFLSLSRLNMAAFFRIARYPKSSSNSLFQLVGINRHAPTISRLYTRGVGTPRLGFCVRQTGLNVNSTSLHFMSCRHFGVPLQKNNMNSVFHLNTASESNVPIDRAMYMYQDALMKAFIGITQSGTPTAAQSLLLIKSCGSVLAGSPMAERTKLVQDFWKKLQELGVKFDVTHYNELLRTHTENEFQICPIAFLEEMEAANVHPNRVTYQRLIALYCNAGDINGASRVLSVMKNQNLPITEAVFSSLVVGHARAGDILSAEGVLEVMKEAGVTPGCDTYVSLINMYAEKGDIDKTLQTIDALRFSSPSSKNKELMKVIVSLARCGHTDHVSAILPHLSNSRYLYQEMKAACLNLIVHGQEMTALSLLKKVRDLYMTTSMDFSKFFLHQCVTMETSVGKLKELVKAFPNDDSLPTWLHYALRLALSNNQTGYGLELIKALKAEGLPVRHHFFWPLLTQYRKNKNFAGIVEVVKVMQEYGLKLSVSDLPYFQDAFSSLEHACDYFKESGIDVTFLQEKSPYEVGNLAELYTQMSSSGVADFRGFKDLIKCFRRFEDVESMANIIELFMQEEDRKDKLMFLAKVFSKFLREEFELKEKQIKQFFRLLTEKGIQLPENTLADIFIRCPRLQKTLTSYPVPHGEPEMQSKAIDPSEVVKIVEMFKDKKEKLQMYIRTTIATLCRDGQIEHAMKIKSEYSPELIPGDYALLINGCCQKEDLEQALKLKEEMFQHFPDSVLDLSKSLSMVELLGKHSRVEEAKAMLEDIAGKHRVHDLSTLRLLRRTLDRIADKGLSTVVEQLLDAIITMKLCHPGNFIFLPLINSYINNKDYEGAVLAIKKFNAKYKIVTGVHELFSHLLEEGDLDVLQEVTTLYSTHFDEHTTFLHMFFAFLSVGRYNDAHQLMQTVDLEGNPIPIFWFAKWCVRNTKMEALENLVELTKNLRCDRFELYHQLICLCEITNDWEKAESVWMKIQEESLIAKDKTLFKLANILQSNGKEVPFEVPEILPEELQFSIFNASAKDVLDLVEKAQQSGNVLPSITYEEILLRILQLNRAEDALRVQKIAFDHYPALSSNVHLTCKLAAAYVENGWTRDAFGLLESVLEGQKPPPSHVLGYVAEKLARRKDFDGLHKFMEILKKANYHHGNLSSYEALAHFQAGDLDRSMTLLESLLSNPATADRSVRPFIRNTIKDITPDVLEKLMDLAQKLSTHFNQHRLAIELFQAFLLNNQIEDLKNLITRCPGLKTQTRFLYYILNRRSMGPNAPAAITAITEMIPDALPKKFIYGCLIRGYVDDNFSSSSLLSDSSSATSISITFSEVSTLSSSKKPAGASCICCFRDSLALAIYGRKLCIDKDLKSAKEVYQRALEENLHIRPSFLMNKTYLDQDVLQNEIKELESPPLQQDVKK</sequence>
<keyword evidence="1" id="KW-0677">Repeat</keyword>
<dbReference type="GO" id="GO:0003730">
    <property type="term" value="F:mRNA 3'-UTR binding"/>
    <property type="evidence" value="ECO:0007669"/>
    <property type="project" value="TreeGrafter"/>
</dbReference>
<dbReference type="Pfam" id="PF01535">
    <property type="entry name" value="PPR"/>
    <property type="match status" value="1"/>
</dbReference>
<dbReference type="OrthoDB" id="185373at2759"/>
<keyword evidence="5" id="KW-1185">Reference proteome</keyword>
<dbReference type="PROSITE" id="PS51375">
    <property type="entry name" value="PPR"/>
    <property type="match status" value="2"/>
</dbReference>
<dbReference type="InterPro" id="IPR002885">
    <property type="entry name" value="PPR_rpt"/>
</dbReference>
<accession>A0A553NHE8</accession>
<evidence type="ECO:0000259" key="3">
    <source>
        <dbReference type="Pfam" id="PF17177"/>
    </source>
</evidence>
<dbReference type="STRING" id="623744.A0A553NHE8"/>
<dbReference type="Proteomes" id="UP000316079">
    <property type="component" value="Unassembled WGS sequence"/>
</dbReference>
<gene>
    <name evidence="4" type="ORF">DNTS_024582</name>
</gene>
<dbReference type="InterPro" id="IPR033490">
    <property type="entry name" value="LRP130"/>
</dbReference>
<evidence type="ECO:0000313" key="4">
    <source>
        <dbReference type="EMBL" id="TRY64874.1"/>
    </source>
</evidence>
<dbReference type="PANTHER" id="PTHR46669">
    <property type="entry name" value="LEUCINE-RICH PPR MOTIF-CONTAINING PROTEIN, MITOCHONDRIAL"/>
    <property type="match status" value="1"/>
</dbReference>
<name>A0A553NHE8_9TELE</name>
<proteinExistence type="predicted"/>
<comment type="caution">
    <text evidence="4">The sequence shown here is derived from an EMBL/GenBank/DDBJ whole genome shotgun (WGS) entry which is preliminary data.</text>
</comment>
<dbReference type="GO" id="GO:0070129">
    <property type="term" value="P:regulation of mitochondrial translation"/>
    <property type="evidence" value="ECO:0007669"/>
    <property type="project" value="TreeGrafter"/>
</dbReference>
<dbReference type="PANTHER" id="PTHR46669:SF1">
    <property type="entry name" value="LEUCINE-RICH PPR MOTIF-CONTAINING PROTEIN, MITOCHONDRIAL"/>
    <property type="match status" value="1"/>
</dbReference>
<organism evidence="4 5">
    <name type="scientific">Danionella cerebrum</name>
    <dbReference type="NCBI Taxonomy" id="2873325"/>
    <lineage>
        <taxon>Eukaryota</taxon>
        <taxon>Metazoa</taxon>
        <taxon>Chordata</taxon>
        <taxon>Craniata</taxon>
        <taxon>Vertebrata</taxon>
        <taxon>Euteleostomi</taxon>
        <taxon>Actinopterygii</taxon>
        <taxon>Neopterygii</taxon>
        <taxon>Teleostei</taxon>
        <taxon>Ostariophysi</taxon>
        <taxon>Cypriniformes</taxon>
        <taxon>Danionidae</taxon>
        <taxon>Danioninae</taxon>
        <taxon>Danionella</taxon>
    </lineage>
</organism>
<feature type="domain" description="PROP1-like PPR" evidence="3">
    <location>
        <begin position="226"/>
        <end position="338"/>
    </location>
</feature>
<evidence type="ECO:0000313" key="5">
    <source>
        <dbReference type="Proteomes" id="UP000316079"/>
    </source>
</evidence>
<evidence type="ECO:0000256" key="2">
    <source>
        <dbReference type="PROSITE-ProRule" id="PRU00708"/>
    </source>
</evidence>
<reference evidence="4 5" key="1">
    <citation type="journal article" date="2019" name="Sci. Data">
        <title>Hybrid genome assembly and annotation of Danionella translucida.</title>
        <authorList>
            <person name="Kadobianskyi M."/>
            <person name="Schulze L."/>
            <person name="Schuelke M."/>
            <person name="Judkewitz B."/>
        </authorList>
    </citation>
    <scope>NUCLEOTIDE SEQUENCE [LARGE SCALE GENOMIC DNA]</scope>
    <source>
        <strain evidence="4 5">Bolton</strain>
    </source>
</reference>
<dbReference type="Pfam" id="PF17177">
    <property type="entry name" value="PPR_long"/>
    <property type="match status" value="1"/>
</dbReference>
<dbReference type="InterPro" id="IPR033443">
    <property type="entry name" value="PROP1-like_PPR_dom"/>
</dbReference>
<feature type="repeat" description="PPR" evidence="2">
    <location>
        <begin position="239"/>
        <end position="273"/>
    </location>
</feature>
<protein>
    <recommendedName>
        <fullName evidence="3">PROP1-like PPR domain-containing protein</fullName>
    </recommendedName>
</protein>
<dbReference type="GO" id="GO:0005634">
    <property type="term" value="C:nucleus"/>
    <property type="evidence" value="ECO:0007669"/>
    <property type="project" value="TreeGrafter"/>
</dbReference>
<evidence type="ECO:0000256" key="1">
    <source>
        <dbReference type="ARBA" id="ARBA00022737"/>
    </source>
</evidence>
<dbReference type="InterPro" id="IPR011990">
    <property type="entry name" value="TPR-like_helical_dom_sf"/>
</dbReference>
<feature type="repeat" description="PPR" evidence="2">
    <location>
        <begin position="204"/>
        <end position="238"/>
    </location>
</feature>
<dbReference type="GO" id="GO:0005739">
    <property type="term" value="C:mitochondrion"/>
    <property type="evidence" value="ECO:0007669"/>
    <property type="project" value="TreeGrafter"/>
</dbReference>
<dbReference type="EMBL" id="SRMA01026961">
    <property type="protein sequence ID" value="TRY64874.1"/>
    <property type="molecule type" value="Genomic_DNA"/>
</dbReference>